<gene>
    <name evidence="2" type="ORF">EWB00_000609</name>
</gene>
<evidence type="ECO:0000256" key="1">
    <source>
        <dbReference type="SAM" id="MobiDB-lite"/>
    </source>
</evidence>
<protein>
    <submittedName>
        <fullName evidence="2">Uncharacterized protein</fullName>
    </submittedName>
</protein>
<dbReference type="AlphaFoldDB" id="A0A4Z2CKW8"/>
<comment type="caution">
    <text evidence="2">The sequence shown here is derived from an EMBL/GenBank/DDBJ whole genome shotgun (WGS) entry which is preliminary data.</text>
</comment>
<name>A0A4Z2CKW8_SCHJA</name>
<feature type="compositionally biased region" description="Polar residues" evidence="1">
    <location>
        <begin position="135"/>
        <end position="154"/>
    </location>
</feature>
<dbReference type="EMBL" id="SKCS01001185">
    <property type="protein sequence ID" value="TNN04670.1"/>
    <property type="molecule type" value="Genomic_DNA"/>
</dbReference>
<accession>A0A4Z2CKW8</accession>
<proteinExistence type="predicted"/>
<sequence>MSLKLMVTGSFLAKCSSTPWVGCYPLAPRMTARLIPVMTTSYLRLSHIPAAATAQSHSSAGLRCPPDLCEIMDCVIDGDWRITVLNKTLEEGQRGVASFLWLGWNAHSQEECASCQSNQFKALEQINDGKKSKLSGATSPCLTSESPGKELSNS</sequence>
<organism evidence="2 3">
    <name type="scientific">Schistosoma japonicum</name>
    <name type="common">Blood fluke</name>
    <dbReference type="NCBI Taxonomy" id="6182"/>
    <lineage>
        <taxon>Eukaryota</taxon>
        <taxon>Metazoa</taxon>
        <taxon>Spiralia</taxon>
        <taxon>Lophotrochozoa</taxon>
        <taxon>Platyhelminthes</taxon>
        <taxon>Trematoda</taxon>
        <taxon>Digenea</taxon>
        <taxon>Strigeidida</taxon>
        <taxon>Schistosomatoidea</taxon>
        <taxon>Schistosomatidae</taxon>
        <taxon>Schistosoma</taxon>
    </lineage>
</organism>
<evidence type="ECO:0000313" key="3">
    <source>
        <dbReference type="Proteomes" id="UP000311919"/>
    </source>
</evidence>
<feature type="region of interest" description="Disordered" evidence="1">
    <location>
        <begin position="130"/>
        <end position="154"/>
    </location>
</feature>
<reference evidence="2 3" key="1">
    <citation type="submission" date="2019-03" db="EMBL/GenBank/DDBJ databases">
        <title>An improved genome assembly of the fluke Schistosoma japonicum.</title>
        <authorList>
            <person name="Hu W."/>
            <person name="Luo F."/>
            <person name="Yin M."/>
            <person name="Mo X."/>
            <person name="Sun C."/>
            <person name="Wu Q."/>
            <person name="Zhu B."/>
            <person name="Xiang M."/>
            <person name="Wang J."/>
            <person name="Wang Y."/>
            <person name="Zhang T."/>
            <person name="Xu B."/>
            <person name="Zheng H."/>
            <person name="Feng Z."/>
        </authorList>
    </citation>
    <scope>NUCLEOTIDE SEQUENCE [LARGE SCALE GENOMIC DNA]</scope>
    <source>
        <strain evidence="2">HuSjv2</strain>
        <tissue evidence="2">Worms</tissue>
    </source>
</reference>
<dbReference type="Proteomes" id="UP000311919">
    <property type="component" value="Unassembled WGS sequence"/>
</dbReference>
<evidence type="ECO:0000313" key="2">
    <source>
        <dbReference type="EMBL" id="TNN04670.1"/>
    </source>
</evidence>
<keyword evidence="3" id="KW-1185">Reference proteome</keyword>